<feature type="chain" id="PRO_5046802018" evidence="1">
    <location>
        <begin position="36"/>
        <end position="653"/>
    </location>
</feature>
<dbReference type="SUPFAM" id="SSF89372">
    <property type="entry name" value="Fucose-specific lectin"/>
    <property type="match status" value="1"/>
</dbReference>
<evidence type="ECO:0000259" key="2">
    <source>
        <dbReference type="Pfam" id="PF14517"/>
    </source>
</evidence>
<reference evidence="4 5" key="1">
    <citation type="submission" date="2023-03" db="EMBL/GenBank/DDBJ databases">
        <title>Isolation and description of six Streptomyces strains from soil environments, able to metabolize different microbial glucans.</title>
        <authorList>
            <person name="Widen T."/>
            <person name="Larsbrink J."/>
        </authorList>
    </citation>
    <scope>NUCLEOTIDE SEQUENCE [LARGE SCALE GENOMIC DNA]</scope>
    <source>
        <strain evidence="4 5">Alt3</strain>
    </source>
</reference>
<name>A0ABY9JA59_9ACTN</name>
<protein>
    <submittedName>
        <fullName evidence="4">Tachylectin-related carbohydrate-binding protein</fullName>
    </submittedName>
</protein>
<dbReference type="SUPFAM" id="SSF50934">
    <property type="entry name" value="Tachylectin-2"/>
    <property type="match status" value="1"/>
</dbReference>
<dbReference type="Gene3D" id="2.120.10.70">
    <property type="entry name" value="Fucose-specific lectin"/>
    <property type="match status" value="1"/>
</dbReference>
<evidence type="ECO:0000256" key="1">
    <source>
        <dbReference type="SAM" id="SignalP"/>
    </source>
</evidence>
<dbReference type="Proteomes" id="UP001224433">
    <property type="component" value="Chromosome"/>
</dbReference>
<organism evidence="4 5">
    <name type="scientific">Streptomyces glycanivorans</name>
    <dbReference type="NCBI Taxonomy" id="3033808"/>
    <lineage>
        <taxon>Bacteria</taxon>
        <taxon>Bacillati</taxon>
        <taxon>Actinomycetota</taxon>
        <taxon>Actinomycetes</taxon>
        <taxon>Kitasatosporales</taxon>
        <taxon>Streptomycetaceae</taxon>
        <taxon>Streptomyces</taxon>
    </lineage>
</organism>
<keyword evidence="5" id="KW-1185">Reference proteome</keyword>
<sequence length="653" mass="69634">MTSDMSRTAPRWIAAATAVAASFPLLVALPGTAHAAEAAACTTTGPTYAVDSAGKLLRADMPTPLTGGTLPTAGSIDTGWNVYGRMLAGQSARFYGIKSDGLYLSHRSSGTWDIHHKKISDNFGWLAKAEDRNQVTIDRDDRIWVLDNEGVLRTFSYDSAGEAWSADSGKILDQGWERYNLIVAADKGVVYGRSATDGRLYRSRYDFASQRWLERHVVESLADWNVYTKGITSVGGDTLMGVTAAGAAHYYRFDENIRDFPVYKKTVGASGWAAYTSVAGAPDACRIVNTHTPASVPAGLEEYSPAAIMQSSSGSLEIAYSDNIGHLVHGRIADPSDINSAKWATVSGNEAFSGRPTLAEHEDGRVVVTGHNLSGDIWQLNQKAKTSADWEPWLSLGGAMAQHPVTTKTATGRLVQFTTDTDGRPWYRIQQRPNVSFMAWMPLNGLGLSGPLTAAPARDGIQLFGRNAAGSMVTARFDEAGTLTSWTGLGDRTVTGTPAVVVYPGYRYRVFANDGQGNVVTTTQDTEGGAYSAWSTIAGVVAEGSPTAVVSPASGLTEIMVRDATGGVHNTGETTQGSGVWRTWDRVADGAAAEPTAFTYTNANGPRWGFTFRSASNATWIYELNANFSALATRSTGPSARFTGTELNAPPAG</sequence>
<accession>A0ABY9JA59</accession>
<dbReference type="InterPro" id="IPR023294">
    <property type="entry name" value="Tachylectin2"/>
</dbReference>
<evidence type="ECO:0000313" key="5">
    <source>
        <dbReference type="Proteomes" id="UP001224433"/>
    </source>
</evidence>
<dbReference type="Gene3D" id="2.115.10.10">
    <property type="entry name" value="Tachylectin 2"/>
    <property type="match status" value="1"/>
</dbReference>
<feature type="domain" description="PLL-like beta propeller" evidence="3">
    <location>
        <begin position="308"/>
        <end position="587"/>
    </location>
</feature>
<evidence type="ECO:0000259" key="3">
    <source>
        <dbReference type="Pfam" id="PF26607"/>
    </source>
</evidence>
<proteinExistence type="predicted"/>
<feature type="signal peptide" evidence="1">
    <location>
        <begin position="1"/>
        <end position="35"/>
    </location>
</feature>
<evidence type="ECO:0000313" key="4">
    <source>
        <dbReference type="EMBL" id="WLQ64568.1"/>
    </source>
</evidence>
<dbReference type="RefSeq" id="WP_147959182.1">
    <property type="nucleotide sequence ID" value="NZ_CP120983.1"/>
</dbReference>
<dbReference type="Pfam" id="PF14517">
    <property type="entry name" value="Tachylectin"/>
    <property type="match status" value="1"/>
</dbReference>
<dbReference type="InterPro" id="IPR036813">
    <property type="entry name" value="Tachylectin2_sf"/>
</dbReference>
<dbReference type="EMBL" id="CP120983">
    <property type="protein sequence ID" value="WLQ64568.1"/>
    <property type="molecule type" value="Genomic_DNA"/>
</dbReference>
<dbReference type="InterPro" id="IPR058502">
    <property type="entry name" value="PLL-like_beta-prop"/>
</dbReference>
<feature type="domain" description="Tachylectin 2" evidence="2">
    <location>
        <begin position="49"/>
        <end position="276"/>
    </location>
</feature>
<gene>
    <name evidence="4" type="ORF">P8A20_13625</name>
</gene>
<dbReference type="Pfam" id="PF26607">
    <property type="entry name" value="DUF8189"/>
    <property type="match status" value="1"/>
</dbReference>
<keyword evidence="1" id="KW-0732">Signal</keyword>